<name>A0A0H4KHG2_9BACI</name>
<dbReference type="SMART" id="SM00471">
    <property type="entry name" value="HDc"/>
    <property type="match status" value="1"/>
</dbReference>
<dbReference type="PATRIC" id="fig|135735.6.peg.1212"/>
<reference evidence="2" key="2">
    <citation type="submission" date="2015-06" db="EMBL/GenBank/DDBJ databases">
        <title>Genome Sequence of Bacillus endophyticus and Analysis of its Companion Mechanism in the Ketogulonigenium vulgare-Bacillus strain Consortium.</title>
        <authorList>
            <person name="Jia N."/>
            <person name="Du J."/>
            <person name="Ding M.-Z."/>
            <person name="Gao F."/>
            <person name="Yuan Y.-J."/>
        </authorList>
    </citation>
    <scope>NUCLEOTIDE SEQUENCE [LARGE SCALE GENOMIC DNA]</scope>
    <source>
        <strain evidence="2">Hbe603</strain>
    </source>
</reference>
<dbReference type="EMBL" id="CP011974">
    <property type="protein sequence ID" value="AKO91709.1"/>
    <property type="molecule type" value="Genomic_DNA"/>
</dbReference>
<protein>
    <submittedName>
        <fullName evidence="1">Phosphohydrolase</fullName>
    </submittedName>
</protein>
<dbReference type="GO" id="GO:0016787">
    <property type="term" value="F:hydrolase activity"/>
    <property type="evidence" value="ECO:0007669"/>
    <property type="project" value="UniProtKB-KW"/>
</dbReference>
<proteinExistence type="predicted"/>
<dbReference type="RefSeq" id="WP_040058180.1">
    <property type="nucleotide sequence ID" value="NZ_CP011974.1"/>
</dbReference>
<keyword evidence="1" id="KW-0378">Hydrolase</keyword>
<dbReference type="Gene3D" id="1.10.472.50">
    <property type="entry name" value="HD-domain/PDEase-like"/>
    <property type="match status" value="1"/>
</dbReference>
<sequence>MNEQERVKTVEKFVCSVLKDDRTGHDLEHVFRVRRLSLYLAVREGGNREIIELSALLHDCADPKLVSSEEEAYKRIDELLRACEVPTNDVNHIIHIIKTVSFKGGNEESPTTIEGKIVQDADRLDAIGAIGIARAFTYGGAKGHVLFKEDEMPRTAMTEDEYRHNPSSVIGHFYEKLLLLKGKMNTKKAVELATDRHRFMRAFLEKFKEEWNGTNEDANS</sequence>
<gene>
    <name evidence="1" type="ORF">BEH_06080</name>
</gene>
<dbReference type="InterPro" id="IPR006674">
    <property type="entry name" value="HD_domain"/>
</dbReference>
<evidence type="ECO:0000313" key="1">
    <source>
        <dbReference type="EMBL" id="AKO91709.1"/>
    </source>
</evidence>
<dbReference type="PANTHER" id="PTHR33594:SF1">
    <property type="entry name" value="HD_PDEASE DOMAIN-CONTAINING PROTEIN"/>
    <property type="match status" value="1"/>
</dbReference>
<dbReference type="Proteomes" id="UP000036202">
    <property type="component" value="Chromosome"/>
</dbReference>
<dbReference type="InterPro" id="IPR003607">
    <property type="entry name" value="HD/PDEase_dom"/>
</dbReference>
<dbReference type="KEGG" id="beo:BEH_06080"/>
<accession>A0A0H4KHG2</accession>
<dbReference type="CDD" id="cd00077">
    <property type="entry name" value="HDc"/>
    <property type="match status" value="1"/>
</dbReference>
<organism evidence="1 2">
    <name type="scientific">Priestia filamentosa</name>
    <dbReference type="NCBI Taxonomy" id="1402861"/>
    <lineage>
        <taxon>Bacteria</taxon>
        <taxon>Bacillati</taxon>
        <taxon>Bacillota</taxon>
        <taxon>Bacilli</taxon>
        <taxon>Bacillales</taxon>
        <taxon>Bacillaceae</taxon>
        <taxon>Priestia</taxon>
    </lineage>
</organism>
<evidence type="ECO:0000313" key="2">
    <source>
        <dbReference type="Proteomes" id="UP000036202"/>
    </source>
</evidence>
<dbReference type="PANTHER" id="PTHR33594">
    <property type="entry name" value="SUPERFAMILY HYDROLASE, PUTATIVE (AFU_ORTHOLOGUE AFUA_1G03035)-RELATED"/>
    <property type="match status" value="1"/>
</dbReference>
<dbReference type="Gene3D" id="1.20.58.1910">
    <property type="match status" value="1"/>
</dbReference>
<dbReference type="SUPFAM" id="SSF109604">
    <property type="entry name" value="HD-domain/PDEase-like"/>
    <property type="match status" value="1"/>
</dbReference>
<dbReference type="Pfam" id="PF01966">
    <property type="entry name" value="HD"/>
    <property type="match status" value="1"/>
</dbReference>
<dbReference type="AlphaFoldDB" id="A0A0H4KHG2"/>
<reference evidence="1 2" key="1">
    <citation type="journal article" date="2015" name="PLoS ONE">
        <title>Genome Sequence of Bacillus endophyticus and Analysis of Its Companion Mechanism in the Ketogulonigenium vulgare-Bacillus Strain Consortium.</title>
        <authorList>
            <person name="Jia N."/>
            <person name="Du J."/>
            <person name="Ding M.Z."/>
            <person name="Gao F."/>
            <person name="Yuan Y.J."/>
        </authorList>
    </citation>
    <scope>NUCLEOTIDE SEQUENCE [LARGE SCALE GENOMIC DNA]</scope>
    <source>
        <strain evidence="1 2">Hbe603</strain>
    </source>
</reference>
<dbReference type="OrthoDB" id="9797344at2"/>
<keyword evidence="2" id="KW-1185">Reference proteome</keyword>